<dbReference type="PANTHER" id="PTHR42930:SF3">
    <property type="entry name" value="PHOSPHATE-SPECIFIC TRANSPORT SYSTEM ACCESSORY PROTEIN PHOU"/>
    <property type="match status" value="1"/>
</dbReference>
<comment type="subunit">
    <text evidence="3 7">Homodimer.</text>
</comment>
<reference evidence="8 9" key="1">
    <citation type="submission" date="2017-07" db="EMBL/GenBank/DDBJ databases">
        <title>Isolation and whole genome analysis of endospore-forming bacteria from heroin.</title>
        <authorList>
            <person name="Kalinowski J."/>
            <person name="Ahrens B."/>
            <person name="Al-Dilaimi A."/>
            <person name="Winkler A."/>
            <person name="Wibberg D."/>
            <person name="Schleenbecker U."/>
            <person name="Ruckert C."/>
            <person name="Wolfel R."/>
            <person name="Grass G."/>
        </authorList>
    </citation>
    <scope>NUCLEOTIDE SEQUENCE [LARGE SCALE GENOMIC DNA]</scope>
    <source>
        <strain evidence="8 9">7539</strain>
    </source>
</reference>
<dbReference type="InterPro" id="IPR028366">
    <property type="entry name" value="PhoU"/>
</dbReference>
<dbReference type="SUPFAM" id="SSF109755">
    <property type="entry name" value="PhoU-like"/>
    <property type="match status" value="1"/>
</dbReference>
<keyword evidence="4 7" id="KW-0813">Transport</keyword>
<name>A0A268P2K6_SHOCL</name>
<dbReference type="Pfam" id="PF01895">
    <property type="entry name" value="PhoU"/>
    <property type="match status" value="2"/>
</dbReference>
<proteinExistence type="inferred from homology"/>
<dbReference type="EMBL" id="NPCC01000008">
    <property type="protein sequence ID" value="PAE89500.1"/>
    <property type="molecule type" value="Genomic_DNA"/>
</dbReference>
<dbReference type="FunFam" id="1.20.58.220:FF:000004">
    <property type="entry name" value="Phosphate-specific transport system accessory protein PhoU"/>
    <property type="match status" value="1"/>
</dbReference>
<dbReference type="OMA" id="WKHGIET"/>
<evidence type="ECO:0000256" key="6">
    <source>
        <dbReference type="ARBA" id="ARBA00022592"/>
    </source>
</evidence>
<evidence type="ECO:0000256" key="1">
    <source>
        <dbReference type="ARBA" id="ARBA00004496"/>
    </source>
</evidence>
<evidence type="ECO:0000313" key="9">
    <source>
        <dbReference type="Proteomes" id="UP000216207"/>
    </source>
</evidence>
<evidence type="ECO:0000256" key="2">
    <source>
        <dbReference type="ARBA" id="ARBA00008107"/>
    </source>
</evidence>
<dbReference type="Gene3D" id="1.20.58.220">
    <property type="entry name" value="Phosphate transport system protein phou homolog 2, domain 2"/>
    <property type="match status" value="1"/>
</dbReference>
<dbReference type="InterPro" id="IPR038078">
    <property type="entry name" value="PhoU-like_sf"/>
</dbReference>
<dbReference type="Proteomes" id="UP000216207">
    <property type="component" value="Unassembled WGS sequence"/>
</dbReference>
<comment type="subcellular location">
    <subcellularLocation>
        <location evidence="1 7">Cytoplasm</location>
    </subcellularLocation>
</comment>
<sequence length="216" mass="24440">MLRSMFQEQLDEVAGRIQVLGTAVLKQLDAAIDGLSTKNRAAVQQIIDNDADINKSELDINEKVFDIIARQQPVATDLRRLIVVMKMAGDLERVADFAVDIAKVSRRIDVFPNEELKQELIELALDAKGMIEKALHAYATKNVLTAQQLAKADDEIDERFGKLIKKLFRQETTDQDVEAITQLAFIARYIERIADYATNLSEWILYEANGQYVDLN</sequence>
<comment type="caution">
    <text evidence="8">The sequence shown here is derived from an EMBL/GenBank/DDBJ whole genome shotgun (WGS) entry which is preliminary data.</text>
</comment>
<comment type="similarity">
    <text evidence="2 7">Belongs to the PhoU family.</text>
</comment>
<dbReference type="PANTHER" id="PTHR42930">
    <property type="entry name" value="PHOSPHATE-SPECIFIC TRANSPORT SYSTEM ACCESSORY PROTEIN PHOU"/>
    <property type="match status" value="1"/>
</dbReference>
<keyword evidence="5 7" id="KW-0963">Cytoplasm</keyword>
<dbReference type="NCBIfam" id="TIGR02135">
    <property type="entry name" value="phoU_full"/>
    <property type="match status" value="1"/>
</dbReference>
<dbReference type="RefSeq" id="WP_011247429.1">
    <property type="nucleotide sequence ID" value="NZ_BOQQ01000002.1"/>
</dbReference>
<evidence type="ECO:0000256" key="4">
    <source>
        <dbReference type="ARBA" id="ARBA00022448"/>
    </source>
</evidence>
<dbReference type="AlphaFoldDB" id="A0A268P2K6"/>
<organism evidence="8 9">
    <name type="scientific">Shouchella clausii</name>
    <name type="common">Alkalihalobacillus clausii</name>
    <dbReference type="NCBI Taxonomy" id="79880"/>
    <lineage>
        <taxon>Bacteria</taxon>
        <taxon>Bacillati</taxon>
        <taxon>Bacillota</taxon>
        <taxon>Bacilli</taxon>
        <taxon>Bacillales</taxon>
        <taxon>Bacillaceae</taxon>
        <taxon>Shouchella</taxon>
    </lineage>
</organism>
<dbReference type="InterPro" id="IPR026022">
    <property type="entry name" value="PhoU_dom"/>
</dbReference>
<evidence type="ECO:0000256" key="3">
    <source>
        <dbReference type="ARBA" id="ARBA00011738"/>
    </source>
</evidence>
<accession>A0A268P2K6</accession>
<dbReference type="GO" id="GO:0045936">
    <property type="term" value="P:negative regulation of phosphate metabolic process"/>
    <property type="evidence" value="ECO:0007669"/>
    <property type="project" value="InterPro"/>
</dbReference>
<keyword evidence="6 7" id="KW-0592">Phosphate transport</keyword>
<evidence type="ECO:0000256" key="5">
    <source>
        <dbReference type="ARBA" id="ARBA00022490"/>
    </source>
</evidence>
<evidence type="ECO:0000313" key="8">
    <source>
        <dbReference type="EMBL" id="PAE89500.1"/>
    </source>
</evidence>
<dbReference type="GO" id="GO:0005737">
    <property type="term" value="C:cytoplasm"/>
    <property type="evidence" value="ECO:0007669"/>
    <property type="project" value="UniProtKB-SubCell"/>
</dbReference>
<dbReference type="PIRSF" id="PIRSF003107">
    <property type="entry name" value="PhoU"/>
    <property type="match status" value="1"/>
</dbReference>
<protein>
    <recommendedName>
        <fullName evidence="7">Phosphate-specific transport system accessory protein PhoU</fullName>
    </recommendedName>
</protein>
<comment type="function">
    <text evidence="7">Plays a role in the regulation of phosphate uptake.</text>
</comment>
<dbReference type="GO" id="GO:0006817">
    <property type="term" value="P:phosphate ion transport"/>
    <property type="evidence" value="ECO:0007669"/>
    <property type="project" value="UniProtKB-KW"/>
</dbReference>
<dbReference type="GO" id="GO:0030643">
    <property type="term" value="P:intracellular phosphate ion homeostasis"/>
    <property type="evidence" value="ECO:0007669"/>
    <property type="project" value="InterPro"/>
</dbReference>
<evidence type="ECO:0000256" key="7">
    <source>
        <dbReference type="PIRNR" id="PIRNR003107"/>
    </source>
</evidence>
<gene>
    <name evidence="8" type="primary">phoU</name>
    <name evidence="8" type="ORF">CHH72_07630</name>
</gene>